<protein>
    <submittedName>
        <fullName evidence="2">Uncharacterized protein</fullName>
    </submittedName>
</protein>
<reference evidence="2" key="1">
    <citation type="journal article" date="2021" name="mSystems">
        <title>Bacteria and Archaea Synergistically Convert Glycine Betaine to Biogenic Methane in the Formosa Cold Seep of the South China Sea.</title>
        <authorList>
            <person name="Li L."/>
            <person name="Zhang W."/>
            <person name="Zhang S."/>
            <person name="Song L."/>
            <person name="Sun Q."/>
            <person name="Zhang H."/>
            <person name="Xiang H."/>
            <person name="Dong X."/>
        </authorList>
    </citation>
    <scope>NUCLEOTIDE SEQUENCE</scope>
    <source>
        <strain evidence="2">LLY</strain>
    </source>
</reference>
<name>A0A9E5DCI1_9EURY</name>
<sequence>MEKMSYNPTSNPFLRTSMDYIPLTHSLSNSLGIALIVFLVFWKLKDKTWGIALSMGVLSHWFIDFIAHTPDMPLIFNSYKVGLGLWNYPWIAFLLEVGFFIGAGYYLYKGSENLKRPIILMTFLVIFYAPTMFAPEGEVPVAVMSILSLSFYIIFAALAWWSEKKKK</sequence>
<keyword evidence="1" id="KW-0472">Membrane</keyword>
<feature type="transmembrane region" description="Helical" evidence="1">
    <location>
        <begin position="88"/>
        <end position="108"/>
    </location>
</feature>
<feature type="transmembrane region" description="Helical" evidence="1">
    <location>
        <begin position="20"/>
        <end position="42"/>
    </location>
</feature>
<accession>A0A9E5DCI1</accession>
<keyword evidence="3" id="KW-1185">Reference proteome</keyword>
<dbReference type="Proteomes" id="UP001056766">
    <property type="component" value="Unassembled WGS sequence"/>
</dbReference>
<organism evidence="2 3">
    <name type="scientific">Methanococcoides seepicolus</name>
    <dbReference type="NCBI Taxonomy" id="2828780"/>
    <lineage>
        <taxon>Archaea</taxon>
        <taxon>Methanobacteriati</taxon>
        <taxon>Methanobacteriota</taxon>
        <taxon>Stenosarchaea group</taxon>
        <taxon>Methanomicrobia</taxon>
        <taxon>Methanosarcinales</taxon>
        <taxon>Methanosarcinaceae</taxon>
        <taxon>Methanococcoides</taxon>
    </lineage>
</organism>
<feature type="transmembrane region" description="Helical" evidence="1">
    <location>
        <begin position="141"/>
        <end position="161"/>
    </location>
</feature>
<reference evidence="2" key="2">
    <citation type="submission" date="2021-04" db="EMBL/GenBank/DDBJ databases">
        <authorList>
            <person name="Dong X."/>
        </authorList>
    </citation>
    <scope>NUCLEOTIDE SEQUENCE</scope>
    <source>
        <strain evidence="2">LLY</strain>
    </source>
</reference>
<evidence type="ECO:0000313" key="3">
    <source>
        <dbReference type="Proteomes" id="UP001056766"/>
    </source>
</evidence>
<proteinExistence type="predicted"/>
<keyword evidence="1" id="KW-1133">Transmembrane helix</keyword>
<feature type="transmembrane region" description="Helical" evidence="1">
    <location>
        <begin position="117"/>
        <end position="135"/>
    </location>
</feature>
<gene>
    <name evidence="2" type="ORF">KDK67_14050</name>
</gene>
<comment type="caution">
    <text evidence="2">The sequence shown here is derived from an EMBL/GenBank/DDBJ whole genome shotgun (WGS) entry which is preliminary data.</text>
</comment>
<evidence type="ECO:0000313" key="2">
    <source>
        <dbReference type="EMBL" id="MCM1988076.1"/>
    </source>
</evidence>
<feature type="transmembrane region" description="Helical" evidence="1">
    <location>
        <begin position="49"/>
        <end position="68"/>
    </location>
</feature>
<dbReference type="EMBL" id="JAGSOI010000137">
    <property type="protein sequence ID" value="MCM1988076.1"/>
    <property type="molecule type" value="Genomic_DNA"/>
</dbReference>
<keyword evidence="1" id="KW-0812">Transmembrane</keyword>
<evidence type="ECO:0000256" key="1">
    <source>
        <dbReference type="SAM" id="Phobius"/>
    </source>
</evidence>
<dbReference type="AlphaFoldDB" id="A0A9E5DCI1"/>